<evidence type="ECO:0000256" key="12">
    <source>
        <dbReference type="RuleBase" id="RU363101"/>
    </source>
</evidence>
<dbReference type="GO" id="GO:0017004">
    <property type="term" value="P:cytochrome complex assembly"/>
    <property type="evidence" value="ECO:0007669"/>
    <property type="project" value="UniProtKB-KW"/>
</dbReference>
<keyword evidence="14" id="KW-1185">Reference proteome</keyword>
<dbReference type="OrthoDB" id="9815607at2"/>
<comment type="function">
    <text evidence="1 12">Required for the export of heme to the periplasm for the biogenesis of c-type cytochromes.</text>
</comment>
<keyword evidence="10 12" id="KW-1133">Transmembrane helix</keyword>
<dbReference type="Proteomes" id="UP000018857">
    <property type="component" value="Unassembled WGS sequence"/>
</dbReference>
<dbReference type="GO" id="GO:1903607">
    <property type="term" value="P:cytochrome c biosynthetic process"/>
    <property type="evidence" value="ECO:0007669"/>
    <property type="project" value="TreeGrafter"/>
</dbReference>
<dbReference type="InterPro" id="IPR007078">
    <property type="entry name" value="Haem_export_protD_CcmD"/>
</dbReference>
<evidence type="ECO:0000256" key="6">
    <source>
        <dbReference type="ARBA" id="ARBA00022475"/>
    </source>
</evidence>
<evidence type="ECO:0000256" key="11">
    <source>
        <dbReference type="ARBA" id="ARBA00023136"/>
    </source>
</evidence>
<dbReference type="Pfam" id="PF04995">
    <property type="entry name" value="CcmD"/>
    <property type="match status" value="1"/>
</dbReference>
<evidence type="ECO:0000256" key="3">
    <source>
        <dbReference type="ARBA" id="ARBA00008741"/>
    </source>
</evidence>
<evidence type="ECO:0000256" key="8">
    <source>
        <dbReference type="ARBA" id="ARBA00022692"/>
    </source>
</evidence>
<keyword evidence="7 12" id="KW-0997">Cell inner membrane</keyword>
<dbReference type="GO" id="GO:0005886">
    <property type="term" value="C:plasma membrane"/>
    <property type="evidence" value="ECO:0007669"/>
    <property type="project" value="UniProtKB-SubCell"/>
</dbReference>
<dbReference type="EMBL" id="AYOZ01000060">
    <property type="protein sequence ID" value="ETI58206.1"/>
    <property type="molecule type" value="Genomic_DNA"/>
</dbReference>
<dbReference type="eggNOG" id="COG3114">
    <property type="taxonomic scope" value="Bacteria"/>
</dbReference>
<evidence type="ECO:0000256" key="7">
    <source>
        <dbReference type="ARBA" id="ARBA00022519"/>
    </source>
</evidence>
<dbReference type="GO" id="GO:0015886">
    <property type="term" value="P:heme transport"/>
    <property type="evidence" value="ECO:0007669"/>
    <property type="project" value="InterPro"/>
</dbReference>
<dbReference type="PANTHER" id="PTHR37531">
    <property type="entry name" value="HEME EXPORTER PROTEIN D"/>
    <property type="match status" value="1"/>
</dbReference>
<proteinExistence type="inferred from homology"/>
<dbReference type="PATRIC" id="fig|1208321.3.peg.3326"/>
<keyword evidence="8 12" id="KW-0812">Transmembrane</keyword>
<name>W1RNJ1_9GAMM</name>
<comment type="subcellular location">
    <subcellularLocation>
        <location evidence="2 12">Cell inner membrane</location>
        <topology evidence="2 12">Single-pass membrane protein</topology>
    </subcellularLocation>
</comment>
<evidence type="ECO:0000256" key="5">
    <source>
        <dbReference type="ARBA" id="ARBA00022448"/>
    </source>
</evidence>
<dbReference type="AlphaFoldDB" id="W1RNJ1"/>
<keyword evidence="9 12" id="KW-0201">Cytochrome c-type biogenesis</keyword>
<evidence type="ECO:0000256" key="1">
    <source>
        <dbReference type="ARBA" id="ARBA00002442"/>
    </source>
</evidence>
<evidence type="ECO:0000313" key="14">
    <source>
        <dbReference type="Proteomes" id="UP000018857"/>
    </source>
</evidence>
<feature type="transmembrane region" description="Helical" evidence="12">
    <location>
        <begin position="20"/>
        <end position="39"/>
    </location>
</feature>
<comment type="caution">
    <text evidence="13">The sequence shown here is derived from an EMBL/GenBank/DDBJ whole genome shotgun (WGS) entry which is preliminary data.</text>
</comment>
<dbReference type="NCBIfam" id="TIGR03141">
    <property type="entry name" value="cytochro_ccmD"/>
    <property type="match status" value="1"/>
</dbReference>
<sequence>MAFDTFPAFLIMGKHGVYVWSAYGFSMLAIAVLTWNTFAHHRKVRNTLMKRYRMDQIR</sequence>
<protein>
    <recommendedName>
        <fullName evidence="4 12">Heme exporter protein D</fullName>
    </recommendedName>
</protein>
<accession>W1RNJ1</accession>
<evidence type="ECO:0000256" key="4">
    <source>
        <dbReference type="ARBA" id="ARBA00016461"/>
    </source>
</evidence>
<dbReference type="STRING" id="1208321.D104_16775"/>
<keyword evidence="11 12" id="KW-0472">Membrane</keyword>
<evidence type="ECO:0000313" key="13">
    <source>
        <dbReference type="EMBL" id="ETI58206.1"/>
    </source>
</evidence>
<organism evidence="13 14">
    <name type="scientific">Marinomonas profundimaris</name>
    <dbReference type="NCBI Taxonomy" id="1208321"/>
    <lineage>
        <taxon>Bacteria</taxon>
        <taxon>Pseudomonadati</taxon>
        <taxon>Pseudomonadota</taxon>
        <taxon>Gammaproteobacteria</taxon>
        <taxon>Oceanospirillales</taxon>
        <taxon>Oceanospirillaceae</taxon>
        <taxon>Marinomonas</taxon>
    </lineage>
</organism>
<dbReference type="PANTHER" id="PTHR37531:SF1">
    <property type="entry name" value="HEME EXPORTER PROTEIN D"/>
    <property type="match status" value="1"/>
</dbReference>
<gene>
    <name evidence="13" type="ORF">D104_16775</name>
</gene>
<evidence type="ECO:0000256" key="2">
    <source>
        <dbReference type="ARBA" id="ARBA00004377"/>
    </source>
</evidence>
<evidence type="ECO:0000256" key="10">
    <source>
        <dbReference type="ARBA" id="ARBA00022989"/>
    </source>
</evidence>
<keyword evidence="5 12" id="KW-0813">Transport</keyword>
<dbReference type="InterPro" id="IPR052075">
    <property type="entry name" value="Heme_exporter_D"/>
</dbReference>
<reference evidence="13 14" key="1">
    <citation type="journal article" date="2014" name="Genome Announc.">
        <title>Draft Genome Sequence of Marinomonas sp. Strain D104, a Polycyclic Aromatic Hydrocarbon-Degrading Bacterium from the Deep-Sea Sediment of the Arctic Ocean.</title>
        <authorList>
            <person name="Dong C."/>
            <person name="Bai X."/>
            <person name="Lai Q."/>
            <person name="Xie Y."/>
            <person name="Chen X."/>
            <person name="Shao Z."/>
        </authorList>
    </citation>
    <scope>NUCLEOTIDE SEQUENCE [LARGE SCALE GENOMIC DNA]</scope>
    <source>
        <strain evidence="13 14">D104</strain>
    </source>
</reference>
<comment type="similarity">
    <text evidence="3 12">Belongs to the CcmD/CycX/HelD family.</text>
</comment>
<keyword evidence="6 12" id="KW-1003">Cell membrane</keyword>
<evidence type="ECO:0000256" key="9">
    <source>
        <dbReference type="ARBA" id="ARBA00022748"/>
    </source>
</evidence>
<dbReference type="RefSeq" id="WP_024025378.1">
    <property type="nucleotide sequence ID" value="NZ_AYOZ01000060.1"/>
</dbReference>